<comment type="caution">
    <text evidence="1">The sequence shown here is derived from an EMBL/GenBank/DDBJ whole genome shotgun (WGS) entry which is preliminary data.</text>
</comment>
<sequence>MLAESEVIRYLKRKANPSSDFLSAIRVLHESEVFNTWYLEIPLPERKILGIDEVRAKFDRLARFMFNRQKMEVDSLYAEQVHTWKCALQRTGTAPTFEMEKLVERVPVTALILDL</sequence>
<evidence type="ECO:0000313" key="1">
    <source>
        <dbReference type="EMBL" id="MFH4981657.1"/>
    </source>
</evidence>
<name>A0ABD6ER86_9BILA</name>
<dbReference type="EMBL" id="JBGFUD010007629">
    <property type="protein sequence ID" value="MFH4981657.1"/>
    <property type="molecule type" value="Genomic_DNA"/>
</dbReference>
<accession>A0ABD6ER86</accession>
<evidence type="ECO:0000313" key="2">
    <source>
        <dbReference type="Proteomes" id="UP001608902"/>
    </source>
</evidence>
<reference evidence="1 2" key="1">
    <citation type="submission" date="2024-08" db="EMBL/GenBank/DDBJ databases">
        <title>Gnathostoma spinigerum genome.</title>
        <authorList>
            <person name="Gonzalez-Bertolin B."/>
            <person name="Monzon S."/>
            <person name="Zaballos A."/>
            <person name="Jimenez P."/>
            <person name="Dekumyoy P."/>
            <person name="Varona S."/>
            <person name="Cuesta I."/>
            <person name="Sumanam S."/>
            <person name="Adisakwattana P."/>
            <person name="Gasser R.B."/>
            <person name="Hernandez-Gonzalez A."/>
            <person name="Young N.D."/>
            <person name="Perteguer M.J."/>
        </authorList>
    </citation>
    <scope>NUCLEOTIDE SEQUENCE [LARGE SCALE GENOMIC DNA]</scope>
    <source>
        <strain evidence="1">AL3</strain>
        <tissue evidence="1">Liver</tissue>
    </source>
</reference>
<organism evidence="1 2">
    <name type="scientific">Gnathostoma spinigerum</name>
    <dbReference type="NCBI Taxonomy" id="75299"/>
    <lineage>
        <taxon>Eukaryota</taxon>
        <taxon>Metazoa</taxon>
        <taxon>Ecdysozoa</taxon>
        <taxon>Nematoda</taxon>
        <taxon>Chromadorea</taxon>
        <taxon>Rhabditida</taxon>
        <taxon>Spirurina</taxon>
        <taxon>Gnathostomatomorpha</taxon>
        <taxon>Gnathostomatoidea</taxon>
        <taxon>Gnathostomatidae</taxon>
        <taxon>Gnathostoma</taxon>
    </lineage>
</organism>
<proteinExistence type="predicted"/>
<protein>
    <submittedName>
        <fullName evidence="1">Uncharacterized protein</fullName>
    </submittedName>
</protein>
<dbReference type="AlphaFoldDB" id="A0ABD6ER86"/>
<dbReference type="Proteomes" id="UP001608902">
    <property type="component" value="Unassembled WGS sequence"/>
</dbReference>
<keyword evidence="2" id="KW-1185">Reference proteome</keyword>
<gene>
    <name evidence="1" type="ORF">AB6A40_008366</name>
</gene>